<dbReference type="AlphaFoldDB" id="A0A9P7GEP2"/>
<sequence>MSSTVLPPLLGDGHGRYRVHIVGNSAKLQAAASTTGAELARLLGVPFIELDKLNWQTGWAEASIDKFQAKLRAALAQDERGWVVDGSYHKKCGTIVSDTCTDVVWLDPPLALYFPRILLRTLLRLLRVGAPCSPGCDES</sequence>
<keyword evidence="2" id="KW-1185">Reference proteome</keyword>
<name>A0A9P7GEP2_9AGAR</name>
<dbReference type="PANTHER" id="PTHR37816">
    <property type="entry name" value="YALI0E33011P"/>
    <property type="match status" value="1"/>
</dbReference>
<comment type="caution">
    <text evidence="1">The sequence shown here is derived from an EMBL/GenBank/DDBJ whole genome shotgun (WGS) entry which is preliminary data.</text>
</comment>
<dbReference type="InterPro" id="IPR052922">
    <property type="entry name" value="Cytidylate_Kinase-2"/>
</dbReference>
<protein>
    <submittedName>
        <fullName evidence="1">Uncharacterized protein</fullName>
    </submittedName>
</protein>
<proteinExistence type="predicted"/>
<dbReference type="PANTHER" id="PTHR37816:SF1">
    <property type="entry name" value="TOXIN"/>
    <property type="match status" value="1"/>
</dbReference>
<feature type="non-terminal residue" evidence="1">
    <location>
        <position position="139"/>
    </location>
</feature>
<gene>
    <name evidence="1" type="ORF">H0H81_005452</name>
</gene>
<dbReference type="InterPro" id="IPR027417">
    <property type="entry name" value="P-loop_NTPase"/>
</dbReference>
<evidence type="ECO:0000313" key="1">
    <source>
        <dbReference type="EMBL" id="KAG5649202.1"/>
    </source>
</evidence>
<accession>A0A9P7GEP2</accession>
<reference evidence="1" key="2">
    <citation type="submission" date="2021-10" db="EMBL/GenBank/DDBJ databases">
        <title>Phylogenomics reveals ancestral predisposition of the termite-cultivated fungus Termitomyces towards a domesticated lifestyle.</title>
        <authorList>
            <person name="Auxier B."/>
            <person name="Grum-Grzhimaylo A."/>
            <person name="Cardenas M.E."/>
            <person name="Lodge J.D."/>
            <person name="Laessoe T."/>
            <person name="Pedersen O."/>
            <person name="Smith M.E."/>
            <person name="Kuyper T.W."/>
            <person name="Franco-Molano E.A."/>
            <person name="Baroni T.J."/>
            <person name="Aanen D.K."/>
        </authorList>
    </citation>
    <scope>NUCLEOTIDE SEQUENCE</scope>
    <source>
        <strain evidence="1">D49</strain>
    </source>
</reference>
<dbReference type="OrthoDB" id="65590at2759"/>
<dbReference type="EMBL" id="JABCKI010001385">
    <property type="protein sequence ID" value="KAG5649202.1"/>
    <property type="molecule type" value="Genomic_DNA"/>
</dbReference>
<dbReference type="Proteomes" id="UP000717328">
    <property type="component" value="Unassembled WGS sequence"/>
</dbReference>
<organism evidence="1 2">
    <name type="scientific">Sphagnurus paluster</name>
    <dbReference type="NCBI Taxonomy" id="117069"/>
    <lineage>
        <taxon>Eukaryota</taxon>
        <taxon>Fungi</taxon>
        <taxon>Dikarya</taxon>
        <taxon>Basidiomycota</taxon>
        <taxon>Agaricomycotina</taxon>
        <taxon>Agaricomycetes</taxon>
        <taxon>Agaricomycetidae</taxon>
        <taxon>Agaricales</taxon>
        <taxon>Tricholomatineae</taxon>
        <taxon>Lyophyllaceae</taxon>
        <taxon>Sphagnurus</taxon>
    </lineage>
</organism>
<dbReference type="SUPFAM" id="SSF52540">
    <property type="entry name" value="P-loop containing nucleoside triphosphate hydrolases"/>
    <property type="match status" value="1"/>
</dbReference>
<reference evidence="1" key="1">
    <citation type="submission" date="2021-02" db="EMBL/GenBank/DDBJ databases">
        <authorList>
            <person name="Nieuwenhuis M."/>
            <person name="Van De Peppel L.J.J."/>
        </authorList>
    </citation>
    <scope>NUCLEOTIDE SEQUENCE</scope>
    <source>
        <strain evidence="1">D49</strain>
    </source>
</reference>
<evidence type="ECO:0000313" key="2">
    <source>
        <dbReference type="Proteomes" id="UP000717328"/>
    </source>
</evidence>